<accession>A0A814MU67</accession>
<feature type="region of interest" description="Disordered" evidence="1">
    <location>
        <begin position="186"/>
        <end position="223"/>
    </location>
</feature>
<name>A0A814MU67_ADIRI</name>
<reference evidence="2" key="1">
    <citation type="submission" date="2021-02" db="EMBL/GenBank/DDBJ databases">
        <authorList>
            <person name="Nowell W R."/>
        </authorList>
    </citation>
    <scope>NUCLEOTIDE SEQUENCE</scope>
</reference>
<evidence type="ECO:0000256" key="1">
    <source>
        <dbReference type="SAM" id="MobiDB-lite"/>
    </source>
</evidence>
<keyword evidence="3" id="KW-1185">Reference proteome</keyword>
<organism evidence="2 3">
    <name type="scientific">Adineta ricciae</name>
    <name type="common">Rotifer</name>
    <dbReference type="NCBI Taxonomy" id="249248"/>
    <lineage>
        <taxon>Eukaryota</taxon>
        <taxon>Metazoa</taxon>
        <taxon>Spiralia</taxon>
        <taxon>Gnathifera</taxon>
        <taxon>Rotifera</taxon>
        <taxon>Eurotatoria</taxon>
        <taxon>Bdelloidea</taxon>
        <taxon>Adinetida</taxon>
        <taxon>Adinetidae</taxon>
        <taxon>Adineta</taxon>
    </lineage>
</organism>
<gene>
    <name evidence="2" type="ORF">XAT740_LOCUS17500</name>
</gene>
<protein>
    <submittedName>
        <fullName evidence="2">Uncharacterized protein</fullName>
    </submittedName>
</protein>
<evidence type="ECO:0000313" key="2">
    <source>
        <dbReference type="EMBL" id="CAF1084491.1"/>
    </source>
</evidence>
<feature type="compositionally biased region" description="Acidic residues" evidence="1">
    <location>
        <begin position="186"/>
        <end position="199"/>
    </location>
</feature>
<feature type="non-terminal residue" evidence="2">
    <location>
        <position position="477"/>
    </location>
</feature>
<proteinExistence type="predicted"/>
<dbReference type="EMBL" id="CAJNOR010001143">
    <property type="protein sequence ID" value="CAF1084491.1"/>
    <property type="molecule type" value="Genomic_DNA"/>
</dbReference>
<dbReference type="AlphaFoldDB" id="A0A814MU67"/>
<dbReference type="Proteomes" id="UP000663828">
    <property type="component" value="Unassembled WGS sequence"/>
</dbReference>
<evidence type="ECO:0000313" key="3">
    <source>
        <dbReference type="Proteomes" id="UP000663828"/>
    </source>
</evidence>
<sequence>MLLNILIDDTVLQLRSYVGNKRRPPTTNSLGYMNIYIDQSNRRSYQRFRFPVARYNRRDNPLRGPFVSFLPSVPIFADRLSKQTIIYSSSGVYIIPPVINMYGQVFSVAQLIASGYASLVSSGSALTGNIDMLRYFNPIPLIGPSIPVFNPTKGGFSGGMHGNFGSFHKTQDYQGMAEDDYSHEIQEDDYEEEEDEDEDEGKRNYYRSPYNSRRTTRKARQTSKYATTTLASRHMVHVLAQNNDTIDIENRHTCRSPMLNLTATGSSTVNNVCSLNQLNIKAKNRATIISTPSSCPQITEIHAAGAARVKNVCAMDLMKIDIEDKSVVSMNPASPCPKMTTVTVNNTSEIENLCASDHLDIMVFQANKITFNSTTCPKVSAFYMTSVDSVSDLCASEEMSLISAQMETISINSAAACPQKVVLDAQDITEVSNLCASEHMDITAAGIGSITVNSSGVCPERVLLSVQSAQNIKNICA</sequence>
<comment type="caution">
    <text evidence="2">The sequence shown here is derived from an EMBL/GenBank/DDBJ whole genome shotgun (WGS) entry which is preliminary data.</text>
</comment>